<keyword evidence="2" id="KW-0378">Hydrolase</keyword>
<evidence type="ECO:0000256" key="4">
    <source>
        <dbReference type="SAM" id="MobiDB-lite"/>
    </source>
</evidence>
<comment type="caution">
    <text evidence="6">The sequence shown here is derived from an EMBL/GenBank/DDBJ whole genome shotgun (WGS) entry which is preliminary data.</text>
</comment>
<dbReference type="Gene3D" id="3.40.50.10190">
    <property type="entry name" value="BRCT domain"/>
    <property type="match status" value="1"/>
</dbReference>
<dbReference type="EMBL" id="JADCKF010000008">
    <property type="protein sequence ID" value="MBE5056261.1"/>
    <property type="molecule type" value="Genomic_DNA"/>
</dbReference>
<keyword evidence="7" id="KW-1185">Reference proteome</keyword>
<feature type="domain" description="BRCT" evidence="5">
    <location>
        <begin position="304"/>
        <end position="399"/>
    </location>
</feature>
<feature type="compositionally biased region" description="Acidic residues" evidence="4">
    <location>
        <begin position="78"/>
        <end position="87"/>
    </location>
</feature>
<keyword evidence="3" id="KW-0269">Exonuclease</keyword>
<keyword evidence="1" id="KW-0540">Nuclease</keyword>
<evidence type="ECO:0000256" key="2">
    <source>
        <dbReference type="ARBA" id="ARBA00022801"/>
    </source>
</evidence>
<dbReference type="InterPro" id="IPR036420">
    <property type="entry name" value="BRCT_dom_sf"/>
</dbReference>
<dbReference type="SUPFAM" id="SSF52113">
    <property type="entry name" value="BRCT domain"/>
    <property type="match status" value="1"/>
</dbReference>
<dbReference type="SUPFAM" id="SSF53098">
    <property type="entry name" value="Ribonuclease H-like"/>
    <property type="match status" value="1"/>
</dbReference>
<evidence type="ECO:0000256" key="1">
    <source>
        <dbReference type="ARBA" id="ARBA00022722"/>
    </source>
</evidence>
<organism evidence="6 7">
    <name type="scientific">Pseudoflavonifractor gallinarum</name>
    <dbReference type="NCBI Taxonomy" id="2779352"/>
    <lineage>
        <taxon>Bacteria</taxon>
        <taxon>Bacillati</taxon>
        <taxon>Bacillota</taxon>
        <taxon>Clostridia</taxon>
        <taxon>Eubacteriales</taxon>
        <taxon>Oscillospiraceae</taxon>
        <taxon>Pseudoflavonifractor</taxon>
    </lineage>
</organism>
<proteinExistence type="predicted"/>
<dbReference type="NCBIfam" id="TIGR00573">
    <property type="entry name" value="dnaq"/>
    <property type="match status" value="1"/>
</dbReference>
<dbReference type="PANTHER" id="PTHR30231:SF4">
    <property type="entry name" value="PROTEIN NEN2"/>
    <property type="match status" value="1"/>
</dbReference>
<evidence type="ECO:0000259" key="5">
    <source>
        <dbReference type="PROSITE" id="PS50172"/>
    </source>
</evidence>
<dbReference type="SMART" id="SM00479">
    <property type="entry name" value="EXOIII"/>
    <property type="match status" value="1"/>
</dbReference>
<evidence type="ECO:0000256" key="3">
    <source>
        <dbReference type="ARBA" id="ARBA00022839"/>
    </source>
</evidence>
<dbReference type="Pfam" id="PF00929">
    <property type="entry name" value="RNase_T"/>
    <property type="match status" value="1"/>
</dbReference>
<dbReference type="CDD" id="cd17748">
    <property type="entry name" value="BRCT_DNA_ligase_like"/>
    <property type="match status" value="1"/>
</dbReference>
<evidence type="ECO:0000313" key="7">
    <source>
        <dbReference type="Proteomes" id="UP000806211"/>
    </source>
</evidence>
<dbReference type="RefSeq" id="WP_193538005.1">
    <property type="nucleotide sequence ID" value="NZ_JADCKF010000008.1"/>
</dbReference>
<dbReference type="CDD" id="cd06127">
    <property type="entry name" value="DEDDh"/>
    <property type="match status" value="1"/>
</dbReference>
<gene>
    <name evidence="6" type="ORF">INF37_09650</name>
</gene>
<accession>A0ABR9RC97</accession>
<reference evidence="6 7" key="1">
    <citation type="submission" date="2020-10" db="EMBL/GenBank/DDBJ databases">
        <title>ChiBAC.</title>
        <authorList>
            <person name="Zenner C."/>
            <person name="Hitch T.C.A."/>
            <person name="Clavel T."/>
        </authorList>
    </citation>
    <scope>NUCLEOTIDE SEQUENCE [LARGE SCALE GENOMIC DNA]</scope>
    <source>
        <strain evidence="6 7">DSM 107456</strain>
    </source>
</reference>
<dbReference type="InterPro" id="IPR012337">
    <property type="entry name" value="RNaseH-like_sf"/>
</dbReference>
<dbReference type="PANTHER" id="PTHR30231">
    <property type="entry name" value="DNA POLYMERASE III SUBUNIT EPSILON"/>
    <property type="match status" value="1"/>
</dbReference>
<dbReference type="InterPro" id="IPR001357">
    <property type="entry name" value="BRCT_dom"/>
</dbReference>
<dbReference type="Pfam" id="PF00533">
    <property type="entry name" value="BRCT"/>
    <property type="match status" value="1"/>
</dbReference>
<dbReference type="Gene3D" id="3.30.420.10">
    <property type="entry name" value="Ribonuclease H-like superfamily/Ribonuclease H"/>
    <property type="match status" value="1"/>
</dbReference>
<dbReference type="Proteomes" id="UP000806211">
    <property type="component" value="Unassembled WGS sequence"/>
</dbReference>
<name>A0ABR9RC97_9FIRM</name>
<dbReference type="InterPro" id="IPR036397">
    <property type="entry name" value="RNaseH_sf"/>
</dbReference>
<dbReference type="InterPro" id="IPR013520">
    <property type="entry name" value="Ribonucl_H"/>
</dbReference>
<evidence type="ECO:0000313" key="6">
    <source>
        <dbReference type="EMBL" id="MBE5056261.1"/>
    </source>
</evidence>
<dbReference type="PROSITE" id="PS50172">
    <property type="entry name" value="BRCT"/>
    <property type="match status" value="1"/>
</dbReference>
<dbReference type="InterPro" id="IPR006054">
    <property type="entry name" value="DnaQ"/>
</dbReference>
<feature type="region of interest" description="Disordered" evidence="4">
    <location>
        <begin position="73"/>
        <end position="94"/>
    </location>
</feature>
<feature type="region of interest" description="Disordered" evidence="4">
    <location>
        <begin position="20"/>
        <end position="39"/>
    </location>
</feature>
<sequence>MLDLFKRLFCQKQSNPLSQNISISSASSSDAEDSPEAANVKQVEKITDILNQELDVNLERIYSRQWEFDFPNGCPDNLDQEDIEPDESPAPTTRLSQVPSYVVLDFETTGLSPECDCIIEIGAIKYIDGQEFGVMNTFVNPQCPIPAKITRLTGITDDDVSGAPTVQNAIEKLYQFIDGLPIVAHNARFDLSFLDAAYHAIGLESKLEYIDTLELARHAFPSAPNHKLSTLIRFLSIDDSQDHRALSDVRQTHALFCKCIASSKKTITPKCFHGSTQSRVASNEYHRYPKFSPKDVICTCDSLDKSHPLYQKRIVFTGQLSISRQDAAQMAADVGAIITGAVSRKTDYLVVGTQDLAIVGKNGVSSKEKKVRELNQLGATHIKIIREREFIDLVHAVEV</sequence>
<protein>
    <submittedName>
        <fullName evidence="6">3'-5' exoribonuclease</fullName>
    </submittedName>
</protein>